<keyword evidence="3" id="KW-1185">Reference proteome</keyword>
<dbReference type="InterPro" id="IPR023213">
    <property type="entry name" value="CAT-like_dom_sf"/>
</dbReference>
<reference evidence="3" key="1">
    <citation type="journal article" date="2019" name="Int. J. Syst. Evol. Microbiol.">
        <title>The Global Catalogue of Microorganisms (GCM) 10K type strain sequencing project: providing services to taxonomists for standard genome sequencing and annotation.</title>
        <authorList>
            <consortium name="The Broad Institute Genomics Platform"/>
            <consortium name="The Broad Institute Genome Sequencing Center for Infectious Disease"/>
            <person name="Wu L."/>
            <person name="Ma J."/>
        </authorList>
    </citation>
    <scope>NUCLEOTIDE SEQUENCE [LARGE SCALE GENOMIC DNA]</scope>
    <source>
        <strain evidence="3">JCM 30346</strain>
    </source>
</reference>
<dbReference type="SUPFAM" id="SSF52777">
    <property type="entry name" value="CoA-dependent acyltransferases"/>
    <property type="match status" value="2"/>
</dbReference>
<feature type="domain" description="Condensation" evidence="1">
    <location>
        <begin position="100"/>
        <end position="402"/>
    </location>
</feature>
<comment type="caution">
    <text evidence="2">The sequence shown here is derived from an EMBL/GenBank/DDBJ whole genome shotgun (WGS) entry which is preliminary data.</text>
</comment>
<evidence type="ECO:0000259" key="1">
    <source>
        <dbReference type="Pfam" id="PF00668"/>
    </source>
</evidence>
<proteinExistence type="predicted"/>
<dbReference type="Gene3D" id="3.30.559.10">
    <property type="entry name" value="Chloramphenicol acetyltransferase-like domain"/>
    <property type="match status" value="1"/>
</dbReference>
<dbReference type="PANTHER" id="PTHR45527">
    <property type="entry name" value="NONRIBOSOMAL PEPTIDE SYNTHETASE"/>
    <property type="match status" value="1"/>
</dbReference>
<sequence>MTGRGRDTISESVRATLYATAGDSEVEAFEVPDDRWAQIPALGLVSPADRRRLPASAVDAFPMSEQQAVMATRMLMAAALRDRGAIGVPAYHNVATSRLTVPRVEPAAFEAAGLGLVREHEMFRSLLDLDRYSRPMQVVLNHVDRPLVKVCDLRGLHDREQQQRLAEFADAENTRTIDLKDPPLVTITVHLLSETAITLTLTEPHAIADGWSTHLNLVEFLDRYVAELTGRPPERPASSASNASPRFRLREHSAQQLFQSLTLADSQWWSQYLDGLETLSSAETTRDRHTWQDSVEIAGQENRMLSRLAASSSAGLKSVLLAIHLEAQARLVGGRSILTGVPVNTRLAVPNGVDARGMFLNVAPLRIDVAAPGKEAVARAHRELMKVTMRGRTPLAQLARTVGRAVIPASLFGFNSFHSIAGVALRLDLDTLEAVEDWSHTDFPFEASFNRSEEVGERIRILLYSEGSSHTRADATAAYRDAVQRFAQLDW</sequence>
<dbReference type="Proteomes" id="UP001596137">
    <property type="component" value="Unassembled WGS sequence"/>
</dbReference>
<dbReference type="EMBL" id="JBHSRF010000017">
    <property type="protein sequence ID" value="MFC6082489.1"/>
    <property type="molecule type" value="Genomic_DNA"/>
</dbReference>
<name>A0ABW1NGJ0_9ACTN</name>
<evidence type="ECO:0000313" key="2">
    <source>
        <dbReference type="EMBL" id="MFC6082489.1"/>
    </source>
</evidence>
<dbReference type="PANTHER" id="PTHR45527:SF1">
    <property type="entry name" value="FATTY ACID SYNTHASE"/>
    <property type="match status" value="1"/>
</dbReference>
<protein>
    <submittedName>
        <fullName evidence="2">Condensation domain-containing protein</fullName>
    </submittedName>
</protein>
<evidence type="ECO:0000313" key="3">
    <source>
        <dbReference type="Proteomes" id="UP001596137"/>
    </source>
</evidence>
<gene>
    <name evidence="2" type="ORF">ACFP1K_15085</name>
</gene>
<accession>A0ABW1NGJ0</accession>
<organism evidence="2 3">
    <name type="scientific">Sphaerisporangium aureirubrum</name>
    <dbReference type="NCBI Taxonomy" id="1544736"/>
    <lineage>
        <taxon>Bacteria</taxon>
        <taxon>Bacillati</taxon>
        <taxon>Actinomycetota</taxon>
        <taxon>Actinomycetes</taxon>
        <taxon>Streptosporangiales</taxon>
        <taxon>Streptosporangiaceae</taxon>
        <taxon>Sphaerisporangium</taxon>
    </lineage>
</organism>
<dbReference type="RefSeq" id="WP_380752597.1">
    <property type="nucleotide sequence ID" value="NZ_JBHSRF010000017.1"/>
</dbReference>
<dbReference type="Gene3D" id="3.30.559.30">
    <property type="entry name" value="Nonribosomal peptide synthetase, condensation domain"/>
    <property type="match status" value="1"/>
</dbReference>
<dbReference type="InterPro" id="IPR001242">
    <property type="entry name" value="Condensation_dom"/>
</dbReference>
<dbReference type="Pfam" id="PF00668">
    <property type="entry name" value="Condensation"/>
    <property type="match status" value="1"/>
</dbReference>